<organism evidence="1">
    <name type="scientific">Tanacetum cinerariifolium</name>
    <name type="common">Dalmatian daisy</name>
    <name type="synonym">Chrysanthemum cinerariifolium</name>
    <dbReference type="NCBI Taxonomy" id="118510"/>
    <lineage>
        <taxon>Eukaryota</taxon>
        <taxon>Viridiplantae</taxon>
        <taxon>Streptophyta</taxon>
        <taxon>Embryophyta</taxon>
        <taxon>Tracheophyta</taxon>
        <taxon>Spermatophyta</taxon>
        <taxon>Magnoliopsida</taxon>
        <taxon>eudicotyledons</taxon>
        <taxon>Gunneridae</taxon>
        <taxon>Pentapetalae</taxon>
        <taxon>asterids</taxon>
        <taxon>campanulids</taxon>
        <taxon>Asterales</taxon>
        <taxon>Asteraceae</taxon>
        <taxon>Asteroideae</taxon>
        <taxon>Anthemideae</taxon>
        <taxon>Anthemidinae</taxon>
        <taxon>Tanacetum</taxon>
    </lineage>
</organism>
<dbReference type="AlphaFoldDB" id="A0A699RM67"/>
<accession>A0A699RM67</accession>
<evidence type="ECO:0000313" key="1">
    <source>
        <dbReference type="EMBL" id="GFC86726.1"/>
    </source>
</evidence>
<protein>
    <submittedName>
        <fullName evidence="1">Uncharacterized protein</fullName>
    </submittedName>
</protein>
<reference evidence="1" key="1">
    <citation type="journal article" date="2019" name="Sci. Rep.">
        <title>Draft genome of Tanacetum cinerariifolium, the natural source of mosquito coil.</title>
        <authorList>
            <person name="Yamashiro T."/>
            <person name="Shiraishi A."/>
            <person name="Satake H."/>
            <person name="Nakayama K."/>
        </authorList>
    </citation>
    <scope>NUCLEOTIDE SEQUENCE</scope>
</reference>
<gene>
    <name evidence="1" type="ORF">Tci_858696</name>
</gene>
<proteinExistence type="predicted"/>
<comment type="caution">
    <text evidence="1">The sequence shown here is derived from an EMBL/GenBank/DDBJ whole genome shotgun (WGS) entry which is preliminary data.</text>
</comment>
<feature type="non-terminal residue" evidence="1">
    <location>
        <position position="1"/>
    </location>
</feature>
<sequence length="143" mass="15257">LFGIAVGGRWNGDAAHGVSPGNRQISDGRARGCAVRHNPSVTGCMPTRSVGTIGTNDRDTLWERACSRRGRISPRALVLEHHVPHGGVILQPVHRHVLAIAGQLLPAVRHFADEHEVRVHPGGCATARRHAPQIPSPGRGAAR</sequence>
<name>A0A699RM67_TANCI</name>
<dbReference type="EMBL" id="BKCJ011106672">
    <property type="protein sequence ID" value="GFC86726.1"/>
    <property type="molecule type" value="Genomic_DNA"/>
</dbReference>